<dbReference type="InterPro" id="IPR046341">
    <property type="entry name" value="SET_dom_sf"/>
</dbReference>
<dbReference type="RefSeq" id="WP_107940934.1">
    <property type="nucleotide sequence ID" value="NZ_QANS01000005.1"/>
</dbReference>
<dbReference type="SUPFAM" id="SSF82199">
    <property type="entry name" value="SET domain"/>
    <property type="match status" value="1"/>
</dbReference>
<name>A0A2T5MDB5_9GAMM</name>
<keyword evidence="2" id="KW-0158">Chromosome</keyword>
<proteinExistence type="predicted"/>
<evidence type="ECO:0000259" key="7">
    <source>
        <dbReference type="PROSITE" id="PS50868"/>
    </source>
</evidence>
<evidence type="ECO:0000259" key="6">
    <source>
        <dbReference type="PROSITE" id="PS50280"/>
    </source>
</evidence>
<keyword evidence="4 8" id="KW-0808">Transferase</keyword>
<accession>A0A2T5MDB5</accession>
<evidence type="ECO:0000256" key="4">
    <source>
        <dbReference type="ARBA" id="ARBA00022679"/>
    </source>
</evidence>
<comment type="subcellular location">
    <subcellularLocation>
        <location evidence="1">Chromosome</location>
    </subcellularLocation>
</comment>
<dbReference type="GO" id="GO:0032259">
    <property type="term" value="P:methylation"/>
    <property type="evidence" value="ECO:0007669"/>
    <property type="project" value="UniProtKB-KW"/>
</dbReference>
<feature type="domain" description="SET" evidence="6">
    <location>
        <begin position="12"/>
        <end position="119"/>
    </location>
</feature>
<reference evidence="8 9" key="1">
    <citation type="submission" date="2018-04" db="EMBL/GenBank/DDBJ databases">
        <title>Novel species isolated from glacier.</title>
        <authorList>
            <person name="Liu Q."/>
            <person name="Xin Y.-H."/>
        </authorList>
    </citation>
    <scope>NUCLEOTIDE SEQUENCE [LARGE SCALE GENOMIC DNA]</scope>
    <source>
        <strain evidence="8 9">GT1R17</strain>
    </source>
</reference>
<evidence type="ECO:0000256" key="2">
    <source>
        <dbReference type="ARBA" id="ARBA00022454"/>
    </source>
</evidence>
<evidence type="ECO:0000313" key="8">
    <source>
        <dbReference type="EMBL" id="PTU30562.1"/>
    </source>
</evidence>
<dbReference type="GO" id="GO:0005694">
    <property type="term" value="C:chromosome"/>
    <property type="evidence" value="ECO:0007669"/>
    <property type="project" value="UniProtKB-SubCell"/>
</dbReference>
<dbReference type="Gene3D" id="2.170.270.10">
    <property type="entry name" value="SET domain"/>
    <property type="match status" value="1"/>
</dbReference>
<protein>
    <submittedName>
        <fullName evidence="8">SET domain-containing protein-lysine N-methyltransferase</fullName>
    </submittedName>
</protein>
<dbReference type="InterPro" id="IPR050777">
    <property type="entry name" value="SET2_Histone-Lys_MeTrsfase"/>
</dbReference>
<dbReference type="Pfam" id="PF00856">
    <property type="entry name" value="SET"/>
    <property type="match status" value="1"/>
</dbReference>
<dbReference type="PROSITE" id="PS50868">
    <property type="entry name" value="POST_SET"/>
    <property type="match status" value="1"/>
</dbReference>
<keyword evidence="5" id="KW-0949">S-adenosyl-L-methionine</keyword>
<dbReference type="InterPro" id="IPR001214">
    <property type="entry name" value="SET_dom"/>
</dbReference>
<keyword evidence="9" id="KW-1185">Reference proteome</keyword>
<feature type="domain" description="Post-SET" evidence="7">
    <location>
        <begin position="125"/>
        <end position="140"/>
    </location>
</feature>
<dbReference type="EMBL" id="QANS01000005">
    <property type="protein sequence ID" value="PTU30562.1"/>
    <property type="molecule type" value="Genomic_DNA"/>
</dbReference>
<dbReference type="PROSITE" id="PS50280">
    <property type="entry name" value="SET"/>
    <property type="match status" value="1"/>
</dbReference>
<dbReference type="OrthoDB" id="9790349at2"/>
<sequence length="140" mass="15760">MRHNSEMQSRGFNFAVRRSPINGRGLHTLSNLPARRKVGEITGTRVKNRVAWKRVAQMEKIFLVALDDKFSLDISQGSAFKDMNHSCQPNCYLRIIAGRIEVYTLRRISAGSELTVDYVETPHPNGMPCRCGAPNCRGVI</sequence>
<dbReference type="Proteomes" id="UP000244248">
    <property type="component" value="Unassembled WGS sequence"/>
</dbReference>
<evidence type="ECO:0000256" key="1">
    <source>
        <dbReference type="ARBA" id="ARBA00004286"/>
    </source>
</evidence>
<evidence type="ECO:0000256" key="3">
    <source>
        <dbReference type="ARBA" id="ARBA00022603"/>
    </source>
</evidence>
<evidence type="ECO:0000256" key="5">
    <source>
        <dbReference type="ARBA" id="ARBA00022691"/>
    </source>
</evidence>
<dbReference type="PANTHER" id="PTHR22884">
    <property type="entry name" value="SET DOMAIN PROTEINS"/>
    <property type="match status" value="1"/>
</dbReference>
<dbReference type="GO" id="GO:0008168">
    <property type="term" value="F:methyltransferase activity"/>
    <property type="evidence" value="ECO:0007669"/>
    <property type="project" value="UniProtKB-KW"/>
</dbReference>
<keyword evidence="3 8" id="KW-0489">Methyltransferase</keyword>
<comment type="caution">
    <text evidence="8">The sequence shown here is derived from an EMBL/GenBank/DDBJ whole genome shotgun (WGS) entry which is preliminary data.</text>
</comment>
<dbReference type="SMART" id="SM00317">
    <property type="entry name" value="SET"/>
    <property type="match status" value="1"/>
</dbReference>
<dbReference type="InterPro" id="IPR003616">
    <property type="entry name" value="Post-SET_dom"/>
</dbReference>
<organism evidence="8 9">
    <name type="scientific">Stenotrophobium rhamnosiphilum</name>
    <dbReference type="NCBI Taxonomy" id="2029166"/>
    <lineage>
        <taxon>Bacteria</taxon>
        <taxon>Pseudomonadati</taxon>
        <taxon>Pseudomonadota</taxon>
        <taxon>Gammaproteobacteria</taxon>
        <taxon>Nevskiales</taxon>
        <taxon>Nevskiaceae</taxon>
        <taxon>Stenotrophobium</taxon>
    </lineage>
</organism>
<gene>
    <name evidence="8" type="ORF">CJD38_13730</name>
</gene>
<evidence type="ECO:0000313" key="9">
    <source>
        <dbReference type="Proteomes" id="UP000244248"/>
    </source>
</evidence>
<dbReference type="AlphaFoldDB" id="A0A2T5MDB5"/>